<gene>
    <name evidence="1" type="ORF">MAG551_02159</name>
</gene>
<dbReference type="Proteomes" id="UP000722750">
    <property type="component" value="Unassembled WGS sequence"/>
</dbReference>
<name>A0A942A1E3_9BACT</name>
<proteinExistence type="predicted"/>
<dbReference type="InterPro" id="IPR033456">
    <property type="entry name" value="DUF5132"/>
</dbReference>
<evidence type="ECO:0000313" key="1">
    <source>
        <dbReference type="EMBL" id="MBS1259093.1"/>
    </source>
</evidence>
<organism evidence="1 2">
    <name type="scientific">Candidatus Scalindua arabica</name>
    <dbReference type="NCBI Taxonomy" id="1127984"/>
    <lineage>
        <taxon>Bacteria</taxon>
        <taxon>Pseudomonadati</taxon>
        <taxon>Planctomycetota</taxon>
        <taxon>Candidatus Brocadiia</taxon>
        <taxon>Candidatus Brocadiales</taxon>
        <taxon>Candidatus Scalinduaceae</taxon>
        <taxon>Candidatus Scalindua</taxon>
    </lineage>
</organism>
<sequence>MLSYRLLRTVGMGAGSVLLVTVVLPIVARAAKPVMKSAIMGGLSLKDQMKEAYAENREKFDDLVAEVKEEETGKARKSKRTKKK</sequence>
<dbReference type="EMBL" id="JAANXD010000080">
    <property type="protein sequence ID" value="MBS1259093.1"/>
    <property type="molecule type" value="Genomic_DNA"/>
</dbReference>
<evidence type="ECO:0008006" key="3">
    <source>
        <dbReference type="Google" id="ProtNLM"/>
    </source>
</evidence>
<protein>
    <recommendedName>
        <fullName evidence="3">DUF5132 domain-containing protein</fullName>
    </recommendedName>
</protein>
<comment type="caution">
    <text evidence="1">The sequence shown here is derived from an EMBL/GenBank/DDBJ whole genome shotgun (WGS) entry which is preliminary data.</text>
</comment>
<dbReference type="Pfam" id="PF17195">
    <property type="entry name" value="DUF5132"/>
    <property type="match status" value="1"/>
</dbReference>
<evidence type="ECO:0000313" key="2">
    <source>
        <dbReference type="Proteomes" id="UP000722750"/>
    </source>
</evidence>
<dbReference type="AlphaFoldDB" id="A0A942A1E3"/>
<reference evidence="1" key="1">
    <citation type="journal article" date="2021" name="ISME J.">
        <title>Fine-scale metabolic discontinuity in a stratified prokaryote microbiome of a Red Sea deep halocline.</title>
        <authorList>
            <person name="Michoud G."/>
            <person name="Ngugi D.K."/>
            <person name="Barozzi A."/>
            <person name="Merlino G."/>
            <person name="Calleja M.L."/>
            <person name="Delgado-Huertas A."/>
            <person name="Moran X.A.G."/>
            <person name="Daffonchio D."/>
        </authorList>
    </citation>
    <scope>NUCLEOTIDE SEQUENCE</scope>
    <source>
        <strain evidence="1">SuakinDeep_MAG55_1</strain>
    </source>
</reference>
<accession>A0A942A1E3</accession>